<protein>
    <recommendedName>
        <fullName evidence="3">Alpha-galactosidase A</fullName>
    </recommendedName>
</protein>
<proteinExistence type="predicted"/>
<organism evidence="1 2">
    <name type="scientific">Sarocladium strictum</name>
    <name type="common">Black bundle disease fungus</name>
    <name type="synonym">Acremonium strictum</name>
    <dbReference type="NCBI Taxonomy" id="5046"/>
    <lineage>
        <taxon>Eukaryota</taxon>
        <taxon>Fungi</taxon>
        <taxon>Dikarya</taxon>
        <taxon>Ascomycota</taxon>
        <taxon>Pezizomycotina</taxon>
        <taxon>Sordariomycetes</taxon>
        <taxon>Hypocreomycetidae</taxon>
        <taxon>Hypocreales</taxon>
        <taxon>Sarocladiaceae</taxon>
        <taxon>Sarocladium</taxon>
    </lineage>
</organism>
<evidence type="ECO:0000313" key="1">
    <source>
        <dbReference type="EMBL" id="KAK0388053.1"/>
    </source>
</evidence>
<dbReference type="AlphaFoldDB" id="A0AA39L8I6"/>
<dbReference type="Gene3D" id="1.10.510.10">
    <property type="entry name" value="Transferase(Phosphotransferase) domain 1"/>
    <property type="match status" value="1"/>
</dbReference>
<dbReference type="SUPFAM" id="SSF56112">
    <property type="entry name" value="Protein kinase-like (PK-like)"/>
    <property type="match status" value="1"/>
</dbReference>
<gene>
    <name evidence="1" type="ORF">NLU13_4297</name>
</gene>
<sequence>MSDSKQDIEVLNQYIDDEDGNYRLRVGDEVRYLKIPVHGVFDDDTLSRPYLLIPELPTLPDSPWTVMTVMRNDHGQITFTVSTEPLPKIQTIWHDQCVDVLSLKRARRFRSGVHEVQYKGTPAIVKIACFEWEIPRLERETWAYSVLAQHQKSHPSEPLVSPNFIAHVTEGCRAIGILLEKVDGVAACIDDLAACETLLGRLHRLGLIHGDVNRYNFLARGGLGGSVHLVDFEHAAQFDEEVAREELRSLPAELAEETGRGTSAIVGV</sequence>
<dbReference type="Proteomes" id="UP001175261">
    <property type="component" value="Unassembled WGS sequence"/>
</dbReference>
<evidence type="ECO:0000313" key="2">
    <source>
        <dbReference type="Proteomes" id="UP001175261"/>
    </source>
</evidence>
<accession>A0AA39L8I6</accession>
<keyword evidence="2" id="KW-1185">Reference proteome</keyword>
<dbReference type="EMBL" id="JAPDFR010000003">
    <property type="protein sequence ID" value="KAK0388053.1"/>
    <property type="molecule type" value="Genomic_DNA"/>
</dbReference>
<name>A0AA39L8I6_SARSR</name>
<dbReference type="InterPro" id="IPR011009">
    <property type="entry name" value="Kinase-like_dom_sf"/>
</dbReference>
<comment type="caution">
    <text evidence="1">The sequence shown here is derived from an EMBL/GenBank/DDBJ whole genome shotgun (WGS) entry which is preliminary data.</text>
</comment>
<reference evidence="1" key="1">
    <citation type="submission" date="2022-10" db="EMBL/GenBank/DDBJ databases">
        <title>Determination and structural analysis of whole genome sequence of Sarocladium strictum F4-1.</title>
        <authorList>
            <person name="Hu L."/>
            <person name="Jiang Y."/>
        </authorList>
    </citation>
    <scope>NUCLEOTIDE SEQUENCE</scope>
    <source>
        <strain evidence="1">F4-1</strain>
    </source>
</reference>
<evidence type="ECO:0008006" key="3">
    <source>
        <dbReference type="Google" id="ProtNLM"/>
    </source>
</evidence>